<evidence type="ECO:0000313" key="4">
    <source>
        <dbReference type="Proteomes" id="UP001217582"/>
    </source>
</evidence>
<keyword evidence="1" id="KW-0175">Coiled coil</keyword>
<feature type="coiled-coil region" evidence="1">
    <location>
        <begin position="575"/>
        <end position="658"/>
    </location>
</feature>
<keyword evidence="4" id="KW-1185">Reference proteome</keyword>
<dbReference type="Proteomes" id="UP001217582">
    <property type="component" value="Chromosome 3"/>
</dbReference>
<feature type="compositionally biased region" description="Polar residues" evidence="2">
    <location>
        <begin position="118"/>
        <end position="129"/>
    </location>
</feature>
<sequence length="755" mass="85504">MDITFDLSSKLENRIDHELFQDDSEDFPIPGMSRRASMTQSMSEMSGLMQPPATNIHDLSDQKLDISLSRRQETPKNQFENLNEQLLDQSDSMEAPPLPAPKLDVSASHDLANEKAEGQQTSMDTTSFESPPLNGLESDHSSSSISMPPSPSESCAQNASSSASFRRNQKTGSIPGSPVVVNNTIQTATTPMQPPAPGRTAFTAATTAIQTSFREESMTSRLSGASTHSEQNHEPTSTSSSTDEPSIAQLLASTSNMPHEHIDPKRLMAYQHQMNERLTQENEILKIQCEELMKIMQKHDKQKEEDDRAQLVKQIEGLNAVIESQQTDMARIKEEASHDTPSEYDPLLTKIRCALTQRNAEAMHGCIKELQEAVPGMERSVDPDMLRPSESLLLSRSSSSWRHSTPHRSHAMESLCRSVASMSVAQDASRVTTDLKQMQQTVRTLTQELHETRAQLEAALTQSTDANASKLRIEARLASAVDELADVKESLDKRHKQCQELESLQRSLPRPDTSLDRSLQKARADLAAAHALQQQAQQQQTLLQEHLRLAGERYDRACAEADSARHARMECETQIDEQLLQLHSLQNLLAEQHAELGQLRGEKDHMWMERREIMEQLNVFEQRLRDVRTETEQYGSDLRALQQKEDMLAMRARQMDEECARLVRKYMADVLSEWQPRLDALKEQCRALIFQKAYLSCALRSQTWLADRVRLHMHKLAPTLGRYVPGYEPWPPRKKRSWRAAVRAVQFVMRLRHVD</sequence>
<feature type="region of interest" description="Disordered" evidence="2">
    <location>
        <begin position="213"/>
        <end position="245"/>
    </location>
</feature>
<dbReference type="AlphaFoldDB" id="A0AAJ6CLP1"/>
<feature type="compositionally biased region" description="Polar residues" evidence="2">
    <location>
        <begin position="155"/>
        <end position="174"/>
    </location>
</feature>
<gene>
    <name evidence="3" type="ORF">MARU1_001998</name>
</gene>
<feature type="region of interest" description="Disordered" evidence="2">
    <location>
        <begin position="115"/>
        <end position="180"/>
    </location>
</feature>
<reference evidence="3 4" key="1">
    <citation type="submission" date="2023-03" db="EMBL/GenBank/DDBJ databases">
        <title>Mating type loci evolution in Malassezia.</title>
        <authorList>
            <person name="Coelho M.A."/>
        </authorList>
    </citation>
    <scope>NUCLEOTIDE SEQUENCE [LARGE SCALE GENOMIC DNA]</scope>
    <source>
        <strain evidence="3 4">CBS 13387</strain>
    </source>
</reference>
<accession>A0AAJ6CLP1</accession>
<protein>
    <recommendedName>
        <fullName evidence="5">Pericentrin/AKAP-450 centrosomal targeting domain-containing protein</fullName>
    </recommendedName>
</protein>
<organism evidence="3 4">
    <name type="scientific">Malassezia arunalokei</name>
    <dbReference type="NCBI Taxonomy" id="1514897"/>
    <lineage>
        <taxon>Eukaryota</taxon>
        <taxon>Fungi</taxon>
        <taxon>Dikarya</taxon>
        <taxon>Basidiomycota</taxon>
        <taxon>Ustilaginomycotina</taxon>
        <taxon>Malasseziomycetes</taxon>
        <taxon>Malasseziales</taxon>
        <taxon>Malasseziaceae</taxon>
        <taxon>Malassezia</taxon>
    </lineage>
</organism>
<feature type="coiled-coil region" evidence="1">
    <location>
        <begin position="428"/>
        <end position="462"/>
    </location>
</feature>
<evidence type="ECO:0000256" key="1">
    <source>
        <dbReference type="SAM" id="Coils"/>
    </source>
</evidence>
<evidence type="ECO:0000313" key="3">
    <source>
        <dbReference type="EMBL" id="WFD15967.1"/>
    </source>
</evidence>
<proteinExistence type="predicted"/>
<evidence type="ECO:0008006" key="5">
    <source>
        <dbReference type="Google" id="ProtNLM"/>
    </source>
</evidence>
<feature type="compositionally biased region" description="Polar residues" evidence="2">
    <location>
        <begin position="219"/>
        <end position="229"/>
    </location>
</feature>
<dbReference type="EMBL" id="CP119918">
    <property type="protein sequence ID" value="WFD15967.1"/>
    <property type="molecule type" value="Genomic_DNA"/>
</dbReference>
<evidence type="ECO:0000256" key="2">
    <source>
        <dbReference type="SAM" id="MobiDB-lite"/>
    </source>
</evidence>
<feature type="coiled-coil region" evidence="1">
    <location>
        <begin position="275"/>
        <end position="335"/>
    </location>
</feature>
<name>A0AAJ6CLP1_9BASI</name>